<comment type="similarity">
    <text evidence="1">Belongs to the bacterial solute-binding protein 3 family.</text>
</comment>
<name>A0A6L3N2X1_9BURK</name>
<evidence type="ECO:0000256" key="3">
    <source>
        <dbReference type="ARBA" id="ARBA00022729"/>
    </source>
</evidence>
<reference evidence="6 7" key="1">
    <citation type="submission" date="2019-09" db="EMBL/GenBank/DDBJ databases">
        <title>Draft genome sequences of 48 bacterial type strains from the CCUG.</title>
        <authorList>
            <person name="Tunovic T."/>
            <person name="Pineiro-Iglesias B."/>
            <person name="Unosson C."/>
            <person name="Inganas E."/>
            <person name="Ohlen M."/>
            <person name="Cardew S."/>
            <person name="Jensie-Markopoulos S."/>
            <person name="Salva-Serra F."/>
            <person name="Jaen-Luchoro D."/>
            <person name="Karlsson R."/>
            <person name="Svensson-Stadler L."/>
            <person name="Chun J."/>
            <person name="Moore E."/>
        </authorList>
    </citation>
    <scope>NUCLEOTIDE SEQUENCE [LARGE SCALE GENOMIC DNA]</scope>
    <source>
        <strain evidence="6 7">CCUG 65686</strain>
    </source>
</reference>
<proteinExistence type="inferred from homology"/>
<dbReference type="Gene3D" id="3.40.190.10">
    <property type="entry name" value="Periplasmic binding protein-like II"/>
    <property type="match status" value="2"/>
</dbReference>
<sequence>MKIKAIVLSTILSITASTSFAGEVVDRIVQSKTFNVGSRESSVPYSEKTANGYKGYSQEICSIIHAEFDKQHHITTTINYVPVDGTTRWPAVQSGNVDAECGSTTAKEEKKNNFDFAVVDSDSVVVATLSNNTKIKTLEDLKDARIVVVAGTTGEIAINQLKNKNGWNPQIHSTKEYTLGLREVENGTADVFITDKDLLVGTIKKSGNDKLKVRDDLVLVPHEPIAIVTSKKDPEFSAFVKGKVLSMIKDGSLWKLHDKYFGPLGLSLTETQKKAIAEQR</sequence>
<dbReference type="Proteomes" id="UP000473470">
    <property type="component" value="Unassembled WGS sequence"/>
</dbReference>
<evidence type="ECO:0000313" key="7">
    <source>
        <dbReference type="Proteomes" id="UP000473470"/>
    </source>
</evidence>
<feature type="signal peptide" evidence="4">
    <location>
        <begin position="1"/>
        <end position="21"/>
    </location>
</feature>
<dbReference type="GO" id="GO:0030288">
    <property type="term" value="C:outer membrane-bounded periplasmic space"/>
    <property type="evidence" value="ECO:0007669"/>
    <property type="project" value="TreeGrafter"/>
</dbReference>
<dbReference type="EMBL" id="VZOK01000004">
    <property type="protein sequence ID" value="KAB0640623.1"/>
    <property type="molecule type" value="Genomic_DNA"/>
</dbReference>
<evidence type="ECO:0000313" key="6">
    <source>
        <dbReference type="EMBL" id="KAB0640623.1"/>
    </source>
</evidence>
<dbReference type="Pfam" id="PF00497">
    <property type="entry name" value="SBP_bac_3"/>
    <property type="match status" value="1"/>
</dbReference>
<accession>A0A6L3N2X1</accession>
<protein>
    <submittedName>
        <fullName evidence="6">Transporter substrate-binding domain-containing protein</fullName>
    </submittedName>
</protein>
<evidence type="ECO:0000259" key="5">
    <source>
        <dbReference type="SMART" id="SM00062"/>
    </source>
</evidence>
<dbReference type="SUPFAM" id="SSF53850">
    <property type="entry name" value="Periplasmic binding protein-like II"/>
    <property type="match status" value="1"/>
</dbReference>
<keyword evidence="2" id="KW-0813">Transport</keyword>
<dbReference type="SMART" id="SM00062">
    <property type="entry name" value="PBPb"/>
    <property type="match status" value="1"/>
</dbReference>
<feature type="domain" description="Solute-binding protein family 3/N-terminal" evidence="5">
    <location>
        <begin position="33"/>
        <end position="264"/>
    </location>
</feature>
<dbReference type="GO" id="GO:0006865">
    <property type="term" value="P:amino acid transport"/>
    <property type="evidence" value="ECO:0007669"/>
    <property type="project" value="TreeGrafter"/>
</dbReference>
<evidence type="ECO:0000256" key="1">
    <source>
        <dbReference type="ARBA" id="ARBA00010333"/>
    </source>
</evidence>
<gene>
    <name evidence="6" type="ORF">F7R25_03775</name>
</gene>
<dbReference type="InterPro" id="IPR001638">
    <property type="entry name" value="Solute-binding_3/MltF_N"/>
</dbReference>
<dbReference type="AlphaFoldDB" id="A0A6L3N2X1"/>
<dbReference type="PANTHER" id="PTHR30085">
    <property type="entry name" value="AMINO ACID ABC TRANSPORTER PERMEASE"/>
    <property type="match status" value="1"/>
</dbReference>
<comment type="caution">
    <text evidence="6">The sequence shown here is derived from an EMBL/GenBank/DDBJ whole genome shotgun (WGS) entry which is preliminary data.</text>
</comment>
<feature type="chain" id="PRO_5026813134" evidence="4">
    <location>
        <begin position="22"/>
        <end position="280"/>
    </location>
</feature>
<evidence type="ECO:0000256" key="4">
    <source>
        <dbReference type="SAM" id="SignalP"/>
    </source>
</evidence>
<organism evidence="6 7">
    <name type="scientific">Burkholderia stagnalis</name>
    <dbReference type="NCBI Taxonomy" id="1503054"/>
    <lineage>
        <taxon>Bacteria</taxon>
        <taxon>Pseudomonadati</taxon>
        <taxon>Pseudomonadota</taxon>
        <taxon>Betaproteobacteria</taxon>
        <taxon>Burkholderiales</taxon>
        <taxon>Burkholderiaceae</taxon>
        <taxon>Burkholderia</taxon>
        <taxon>Burkholderia cepacia complex</taxon>
    </lineage>
</organism>
<evidence type="ECO:0000256" key="2">
    <source>
        <dbReference type="ARBA" id="ARBA00022448"/>
    </source>
</evidence>
<dbReference type="InterPro" id="IPR051455">
    <property type="entry name" value="Bact_solute-bind_prot3"/>
</dbReference>
<dbReference type="PANTHER" id="PTHR30085:SF6">
    <property type="entry name" value="ABC TRANSPORTER GLUTAMINE-BINDING PROTEIN GLNH"/>
    <property type="match status" value="1"/>
</dbReference>
<keyword evidence="3 4" id="KW-0732">Signal</keyword>
<dbReference type="GO" id="GO:0005576">
    <property type="term" value="C:extracellular region"/>
    <property type="evidence" value="ECO:0007669"/>
    <property type="project" value="TreeGrafter"/>
</dbReference>
<dbReference type="RefSeq" id="WP_150998278.1">
    <property type="nucleotide sequence ID" value="NZ_CABVPM010000001.1"/>
</dbReference>